<dbReference type="RefSeq" id="WP_013898495.1">
    <property type="nucleotide sequence ID" value="NC_015676.1"/>
</dbReference>
<evidence type="ECO:0000256" key="5">
    <source>
        <dbReference type="SAM" id="Phobius"/>
    </source>
</evidence>
<evidence type="ECO:0000256" key="2">
    <source>
        <dbReference type="ARBA" id="ARBA00022692"/>
    </source>
</evidence>
<dbReference type="AlphaFoldDB" id="F7XMP2"/>
<feature type="transmembrane region" description="Helical" evidence="5">
    <location>
        <begin position="180"/>
        <end position="198"/>
    </location>
</feature>
<evidence type="ECO:0008006" key="8">
    <source>
        <dbReference type="Google" id="ProtNLM"/>
    </source>
</evidence>
<dbReference type="KEGG" id="mzh:Mzhil_1204"/>
<evidence type="ECO:0000256" key="4">
    <source>
        <dbReference type="ARBA" id="ARBA00023136"/>
    </source>
</evidence>
<keyword evidence="3 5" id="KW-1133">Transmembrane helix</keyword>
<sequence length="207" mass="24051" precursor="true">MKNSDFKNVLDKLLIAFGVSLLFGILLFGEDFRQSIGNAFEVLMDPVMFVVGGEEHFHIALLILAAVTALYASLIQKYTIDWRKMRLTQEKMKAFQKEFREAQLSQNTHMLKKMEKQRSEMMSEQLEMSKQQIRPMIYISVISLPLFLWAYFYISTHGDITMIFPFIGERNLVDGILGPIQYWIFWYFITSLGVSQLIRKSLDIGGL</sequence>
<dbReference type="STRING" id="679901.Mzhil_1204"/>
<name>F7XMP2_METZD</name>
<proteinExistence type="predicted"/>
<dbReference type="SMART" id="SM01415">
    <property type="entry name" value="DUF106"/>
    <property type="match status" value="1"/>
</dbReference>
<dbReference type="GO" id="GO:0016020">
    <property type="term" value="C:membrane"/>
    <property type="evidence" value="ECO:0007669"/>
    <property type="project" value="UniProtKB-SubCell"/>
</dbReference>
<feature type="transmembrane region" description="Helical" evidence="5">
    <location>
        <begin position="136"/>
        <end position="154"/>
    </location>
</feature>
<dbReference type="EMBL" id="CP002101">
    <property type="protein sequence ID" value="AEH61058.1"/>
    <property type="molecule type" value="Genomic_DNA"/>
</dbReference>
<dbReference type="Proteomes" id="UP000006622">
    <property type="component" value="Chromosome"/>
</dbReference>
<dbReference type="PANTHER" id="PTHR42198:SF1">
    <property type="entry name" value="INTEGRAL MEMBRANE PROTEIN"/>
    <property type="match status" value="1"/>
</dbReference>
<gene>
    <name evidence="6" type="ordered locus">Mzhil_1204</name>
</gene>
<dbReference type="PANTHER" id="PTHR42198">
    <property type="entry name" value="INTEGRAL MEMBRANE PROTEIN"/>
    <property type="match status" value="1"/>
</dbReference>
<evidence type="ECO:0000256" key="3">
    <source>
        <dbReference type="ARBA" id="ARBA00022989"/>
    </source>
</evidence>
<evidence type="ECO:0000256" key="1">
    <source>
        <dbReference type="ARBA" id="ARBA00004141"/>
    </source>
</evidence>
<feature type="transmembrane region" description="Helical" evidence="5">
    <location>
        <begin position="57"/>
        <end position="75"/>
    </location>
</feature>
<accession>F7XMP2</accession>
<organism evidence="6 7">
    <name type="scientific">Methanosalsum zhilinae (strain DSM 4017 / NBRC 107636 / OCM 62 / WeN5)</name>
    <name type="common">Methanohalophilus zhilinae</name>
    <dbReference type="NCBI Taxonomy" id="679901"/>
    <lineage>
        <taxon>Archaea</taxon>
        <taxon>Methanobacteriati</taxon>
        <taxon>Methanobacteriota</taxon>
        <taxon>Stenosarchaea group</taxon>
        <taxon>Methanomicrobia</taxon>
        <taxon>Methanosarcinales</taxon>
        <taxon>Methanosarcinaceae</taxon>
        <taxon>Methanosalsum</taxon>
    </lineage>
</organism>
<keyword evidence="4 5" id="KW-0472">Membrane</keyword>
<dbReference type="InterPro" id="IPR038978">
    <property type="entry name" value="MJ0935"/>
</dbReference>
<dbReference type="Pfam" id="PF01956">
    <property type="entry name" value="EMC3_TMCO1"/>
    <property type="match status" value="1"/>
</dbReference>
<evidence type="ECO:0000313" key="6">
    <source>
        <dbReference type="EMBL" id="AEH61058.1"/>
    </source>
</evidence>
<protein>
    <recommendedName>
        <fullName evidence="8">DUF106 domain-containing protein</fullName>
    </recommendedName>
</protein>
<comment type="subcellular location">
    <subcellularLocation>
        <location evidence="1">Membrane</location>
        <topology evidence="1">Multi-pass membrane protein</topology>
    </subcellularLocation>
</comment>
<keyword evidence="7" id="KW-1185">Reference proteome</keyword>
<dbReference type="InterPro" id="IPR002809">
    <property type="entry name" value="EMC3/TMCO1"/>
</dbReference>
<evidence type="ECO:0000313" key="7">
    <source>
        <dbReference type="Proteomes" id="UP000006622"/>
    </source>
</evidence>
<dbReference type="GeneID" id="10822839"/>
<keyword evidence="2 5" id="KW-0812">Transmembrane</keyword>
<reference evidence="6" key="1">
    <citation type="submission" date="2010-07" db="EMBL/GenBank/DDBJ databases">
        <title>The complete genome of Methanosalsum zhilinae DSM 4017.</title>
        <authorList>
            <consortium name="US DOE Joint Genome Institute (JGI-PGF)"/>
            <person name="Lucas S."/>
            <person name="Copeland A."/>
            <person name="Lapidus A."/>
            <person name="Glavina del Rio T."/>
            <person name="Dalin E."/>
            <person name="Tice H."/>
            <person name="Bruce D."/>
            <person name="Goodwin L."/>
            <person name="Pitluck S."/>
            <person name="Kyrpides N."/>
            <person name="Mavromatis K."/>
            <person name="Ovchinnikova G."/>
            <person name="Daligault H."/>
            <person name="Detter J.C."/>
            <person name="Han C."/>
            <person name="Tapia R."/>
            <person name="Larimer F."/>
            <person name="Land M."/>
            <person name="Hauser L."/>
            <person name="Markowitz V."/>
            <person name="Cheng J.-F."/>
            <person name="Hugenholtz P."/>
            <person name="Woyke T."/>
            <person name="Wu D."/>
            <person name="Spring S."/>
            <person name="Schueler E."/>
            <person name="Brambilla E."/>
            <person name="Klenk H.-P."/>
            <person name="Eisen J.A."/>
        </authorList>
    </citation>
    <scope>NUCLEOTIDE SEQUENCE</scope>
    <source>
        <strain evidence="6">DSM 4017</strain>
    </source>
</reference>
<dbReference type="HOGENOM" id="CLU_108784_0_0_2"/>